<protein>
    <submittedName>
        <fullName evidence="1">Uncharacterized protein</fullName>
    </submittedName>
</protein>
<evidence type="ECO:0000313" key="1">
    <source>
        <dbReference type="EMBL" id="PHJ19932.1"/>
    </source>
</evidence>
<evidence type="ECO:0000313" key="2">
    <source>
        <dbReference type="Proteomes" id="UP000221165"/>
    </source>
</evidence>
<dbReference type="VEuPathDB" id="ToxoDB:CSUI_006237"/>
<gene>
    <name evidence="1" type="ORF">CSUI_006237</name>
</gene>
<dbReference type="RefSeq" id="XP_067921624.1">
    <property type="nucleotide sequence ID" value="XM_068066401.1"/>
</dbReference>
<dbReference type="Proteomes" id="UP000221165">
    <property type="component" value="Unassembled WGS sequence"/>
</dbReference>
<comment type="caution">
    <text evidence="1">The sequence shown here is derived from an EMBL/GenBank/DDBJ whole genome shotgun (WGS) entry which is preliminary data.</text>
</comment>
<dbReference type="AlphaFoldDB" id="A0A2C6KUS5"/>
<feature type="non-terminal residue" evidence="1">
    <location>
        <position position="136"/>
    </location>
</feature>
<proteinExistence type="predicted"/>
<name>A0A2C6KUS5_9APIC</name>
<sequence>MVLDGWGCNADLLDHHGRVLVRRDNELFFLSDGHSSALNVFFAVFFLPLSKKKAPLAERNGVVVEATAQLASAVMCVLRSCLCLLREAETDNVSIGPSECARLASAYVPFSSLNGARCFVYSSVFFSLLSRAKSYR</sequence>
<accession>A0A2C6KUS5</accession>
<dbReference type="GeneID" id="94429612"/>
<reference evidence="1 2" key="1">
    <citation type="journal article" date="2017" name="Int. J. Parasitol.">
        <title>The genome of the protozoan parasite Cystoisospora suis and a reverse vaccinology approach to identify vaccine candidates.</title>
        <authorList>
            <person name="Palmieri N."/>
            <person name="Shrestha A."/>
            <person name="Ruttkowski B."/>
            <person name="Beck T."/>
            <person name="Vogl C."/>
            <person name="Tomley F."/>
            <person name="Blake D.P."/>
            <person name="Joachim A."/>
        </authorList>
    </citation>
    <scope>NUCLEOTIDE SEQUENCE [LARGE SCALE GENOMIC DNA]</scope>
    <source>
        <strain evidence="1 2">Wien I</strain>
    </source>
</reference>
<organism evidence="1 2">
    <name type="scientific">Cystoisospora suis</name>
    <dbReference type="NCBI Taxonomy" id="483139"/>
    <lineage>
        <taxon>Eukaryota</taxon>
        <taxon>Sar</taxon>
        <taxon>Alveolata</taxon>
        <taxon>Apicomplexa</taxon>
        <taxon>Conoidasida</taxon>
        <taxon>Coccidia</taxon>
        <taxon>Eucoccidiorida</taxon>
        <taxon>Eimeriorina</taxon>
        <taxon>Sarcocystidae</taxon>
        <taxon>Cystoisospora</taxon>
    </lineage>
</organism>
<dbReference type="EMBL" id="MIGC01003115">
    <property type="protein sequence ID" value="PHJ19932.1"/>
    <property type="molecule type" value="Genomic_DNA"/>
</dbReference>
<keyword evidence="2" id="KW-1185">Reference proteome</keyword>